<dbReference type="OrthoDB" id="9805588at2"/>
<comment type="caution">
    <text evidence="2">The sequence shown here is derived from an EMBL/GenBank/DDBJ whole genome shotgun (WGS) entry which is preliminary data.</text>
</comment>
<feature type="region of interest" description="Disordered" evidence="1">
    <location>
        <begin position="183"/>
        <end position="213"/>
    </location>
</feature>
<accession>A0A512BV08</accession>
<dbReference type="EMBL" id="BJYU01000048">
    <property type="protein sequence ID" value="GEO15792.1"/>
    <property type="molecule type" value="Genomic_DNA"/>
</dbReference>
<protein>
    <recommendedName>
        <fullName evidence="4">CYTH domain-containing protein</fullName>
    </recommendedName>
</protein>
<proteinExistence type="predicted"/>
<dbReference type="Gene3D" id="2.40.320.10">
    <property type="entry name" value="Hypothetical Protein Pfu-838710-001"/>
    <property type="match status" value="1"/>
</dbReference>
<sequence length="232" mass="25285">MSTTRRFLLASSLARLIEKERGGHRVIEGYFPIHADRSAFVQVTGQAGSLVLVTSGPSGVRNEPTELPQSQAEALLDVTAGRVEYLRSDLSIGTRDVQIRRFTVPSPFDLISVEFERETEAQDFHPLPWFGPEVSAEASYETSRLAFEGLSAVPQVLVSDAALNSLLDTLENRFGSSSHLIPAEPKSASWTPAPSSVSEASAPANLEEDVDDLGIEDSVIRELARSLRPRPQ</sequence>
<evidence type="ECO:0000313" key="2">
    <source>
        <dbReference type="EMBL" id="GEO15792.1"/>
    </source>
</evidence>
<gene>
    <name evidence="2" type="ORF">MAE02_34880</name>
</gene>
<name>A0A512BV08_9HYPH</name>
<evidence type="ECO:0000313" key="3">
    <source>
        <dbReference type="Proteomes" id="UP000321085"/>
    </source>
</evidence>
<dbReference type="Proteomes" id="UP000321085">
    <property type="component" value="Unassembled WGS sequence"/>
</dbReference>
<organism evidence="2 3">
    <name type="scientific">Microvirga aerophila</name>
    <dbReference type="NCBI Taxonomy" id="670291"/>
    <lineage>
        <taxon>Bacteria</taxon>
        <taxon>Pseudomonadati</taxon>
        <taxon>Pseudomonadota</taxon>
        <taxon>Alphaproteobacteria</taxon>
        <taxon>Hyphomicrobiales</taxon>
        <taxon>Methylobacteriaceae</taxon>
        <taxon>Microvirga</taxon>
    </lineage>
</organism>
<feature type="compositionally biased region" description="Low complexity" evidence="1">
    <location>
        <begin position="192"/>
        <end position="204"/>
    </location>
</feature>
<keyword evidence="3" id="KW-1185">Reference proteome</keyword>
<reference evidence="2 3" key="1">
    <citation type="submission" date="2019-07" db="EMBL/GenBank/DDBJ databases">
        <title>Whole genome shotgun sequence of Microvirga aerophila NBRC 106136.</title>
        <authorList>
            <person name="Hosoyama A."/>
            <person name="Uohara A."/>
            <person name="Ohji S."/>
            <person name="Ichikawa N."/>
        </authorList>
    </citation>
    <scope>NUCLEOTIDE SEQUENCE [LARGE SCALE GENOMIC DNA]</scope>
    <source>
        <strain evidence="2 3">NBRC 106136</strain>
    </source>
</reference>
<dbReference type="RefSeq" id="WP_114187698.1">
    <property type="nucleotide sequence ID" value="NZ_BJYU01000048.1"/>
</dbReference>
<evidence type="ECO:0008006" key="4">
    <source>
        <dbReference type="Google" id="ProtNLM"/>
    </source>
</evidence>
<evidence type="ECO:0000256" key="1">
    <source>
        <dbReference type="SAM" id="MobiDB-lite"/>
    </source>
</evidence>
<dbReference type="AlphaFoldDB" id="A0A512BV08"/>